<sequence length="115" mass="13957">MDIKEQTIELKKQLQVLKENYEKNNPPENKKDKQFFMDVKRKTEPVYAMLETWESDVLAIVKQRKVNVHPHQVTSTRENMELLLMHSYYIDVKRKRYMELNHSVLYIFDQLLSDL</sequence>
<proteinExistence type="predicted"/>
<dbReference type="EMBL" id="CP022315">
    <property type="protein sequence ID" value="ASK64423.1"/>
    <property type="molecule type" value="Genomic_DNA"/>
</dbReference>
<name>A0A220U9J5_9BACI</name>
<dbReference type="Proteomes" id="UP000198312">
    <property type="component" value="Chromosome"/>
</dbReference>
<dbReference type="InterPro" id="IPR023351">
    <property type="entry name" value="YppE-like_sf"/>
</dbReference>
<dbReference type="Pfam" id="PF08807">
    <property type="entry name" value="DUF1798"/>
    <property type="match status" value="1"/>
</dbReference>
<evidence type="ECO:0008006" key="3">
    <source>
        <dbReference type="Google" id="ProtNLM"/>
    </source>
</evidence>
<dbReference type="OrthoDB" id="2691485at2"/>
<evidence type="ECO:0000313" key="2">
    <source>
        <dbReference type="Proteomes" id="UP000198312"/>
    </source>
</evidence>
<protein>
    <recommendedName>
        <fullName evidence="3">DUF1798 domain-containing protein</fullName>
    </recommendedName>
</protein>
<accession>A0A220U9J5</accession>
<dbReference type="KEGG" id="vil:CFK37_14995"/>
<organism evidence="1 2">
    <name type="scientific">Virgibacillus phasianinus</name>
    <dbReference type="NCBI Taxonomy" id="2017483"/>
    <lineage>
        <taxon>Bacteria</taxon>
        <taxon>Bacillati</taxon>
        <taxon>Bacillota</taxon>
        <taxon>Bacilli</taxon>
        <taxon>Bacillales</taxon>
        <taxon>Bacillaceae</taxon>
        <taxon>Virgibacillus</taxon>
    </lineage>
</organism>
<dbReference type="SUPFAM" id="SSF140415">
    <property type="entry name" value="YppE-like"/>
    <property type="match status" value="1"/>
</dbReference>
<dbReference type="Gene3D" id="1.20.120.440">
    <property type="entry name" value="YppE-like"/>
    <property type="match status" value="1"/>
</dbReference>
<evidence type="ECO:0000313" key="1">
    <source>
        <dbReference type="EMBL" id="ASK64423.1"/>
    </source>
</evidence>
<dbReference type="AlphaFoldDB" id="A0A220U9J5"/>
<gene>
    <name evidence="1" type="ORF">CFK37_14995</name>
</gene>
<dbReference type="InterPro" id="IPR014913">
    <property type="entry name" value="YppE-like"/>
</dbReference>
<reference evidence="1 2" key="1">
    <citation type="submission" date="2017-07" db="EMBL/GenBank/DDBJ databases">
        <title>Virgibacillus sp. LM2416.</title>
        <authorList>
            <person name="Tak E.J."/>
            <person name="Bae J.-W."/>
        </authorList>
    </citation>
    <scope>NUCLEOTIDE SEQUENCE [LARGE SCALE GENOMIC DNA]</scope>
    <source>
        <strain evidence="1 2">LM2416</strain>
    </source>
</reference>
<keyword evidence="2" id="KW-1185">Reference proteome</keyword>